<keyword evidence="1" id="KW-0472">Membrane</keyword>
<organism evidence="2 3">
    <name type="scientific">Brevibacillus aydinogluensis</name>
    <dbReference type="NCBI Taxonomy" id="927786"/>
    <lineage>
        <taxon>Bacteria</taxon>
        <taxon>Bacillati</taxon>
        <taxon>Bacillota</taxon>
        <taxon>Bacilli</taxon>
        <taxon>Bacillales</taxon>
        <taxon>Paenibacillaceae</taxon>
        <taxon>Brevibacillus</taxon>
    </lineage>
</organism>
<dbReference type="KEGG" id="bayd:BSPP4475_12295"/>
<name>A0AA48M9F2_9BACL</name>
<dbReference type="Proteomes" id="UP001189619">
    <property type="component" value="Chromosome"/>
</dbReference>
<reference evidence="2" key="1">
    <citation type="submission" date="2023-07" db="EMBL/GenBank/DDBJ databases">
        <authorList>
            <person name="Ivanov I."/>
            <person name="Teneva D."/>
            <person name="Stoikov I."/>
        </authorList>
    </citation>
    <scope>NUCLEOTIDE SEQUENCE</scope>
    <source>
        <strain evidence="2">4475</strain>
    </source>
</reference>
<feature type="transmembrane region" description="Helical" evidence="1">
    <location>
        <begin position="137"/>
        <end position="166"/>
    </location>
</feature>
<sequence length="499" mass="54873">MSDQLKSICLLYLKPRWNTGFRHSRLKPALWMRLSEVLVAFLLVDRVAHLLVNFDLTALLYLAAVEAMLVGSLRLFFDVSSQMYQHRLMPLIVASGAPPFLHLTGMWLASLPMMGWSALIFSYALTGNFQGLDRITAMAAVFAVSFAANALWELLGRLYLAVFVYLQPRLVKMLFGLSIVGFIAVIAGVAYLLVRMPMFASADVAALERYTLYAMGILGIPGLVLALMPRRVGTWYVDGWLRMQETGHTVRSTKSGFVRIVPGIPGTIQAKDVAVIWRNPITKIRLIVWGVLLLGLAWLISSHTNDGQFAFWGVSVAASSLIPFISVFLSALVFGEIAVTLYTAERECVYLYQVAGISYTSLVAGKAASASLLITLPAFIGSLLLGVCTKQPGWAIAAGLGNTLLISTLTVLLKVGILTFDKSGLKKQVMEEQSGQQVMLEQVPRSLLSAVAFWGALFYIGAFWKVWTDMWLEPALIWAVFAAPPLILLVLGRKRGFVQ</sequence>
<feature type="transmembrane region" description="Helical" evidence="1">
    <location>
        <begin position="446"/>
        <end position="464"/>
    </location>
</feature>
<feature type="transmembrane region" description="Helical" evidence="1">
    <location>
        <begin position="363"/>
        <end position="387"/>
    </location>
</feature>
<gene>
    <name evidence="2" type="ORF">BSPP4475_12295</name>
</gene>
<feature type="transmembrane region" description="Helical" evidence="1">
    <location>
        <begin position="100"/>
        <end position="125"/>
    </location>
</feature>
<feature type="transmembrane region" description="Helical" evidence="1">
    <location>
        <begin position="173"/>
        <end position="194"/>
    </location>
</feature>
<keyword evidence="3" id="KW-1185">Reference proteome</keyword>
<dbReference type="AlphaFoldDB" id="A0AA48M9F2"/>
<proteinExistence type="predicted"/>
<feature type="transmembrane region" description="Helical" evidence="1">
    <location>
        <begin position="286"/>
        <end position="303"/>
    </location>
</feature>
<evidence type="ECO:0000256" key="1">
    <source>
        <dbReference type="SAM" id="Phobius"/>
    </source>
</evidence>
<feature type="transmembrane region" description="Helical" evidence="1">
    <location>
        <begin position="470"/>
        <end position="491"/>
    </location>
</feature>
<feature type="transmembrane region" description="Helical" evidence="1">
    <location>
        <begin position="210"/>
        <end position="228"/>
    </location>
</feature>
<protein>
    <submittedName>
        <fullName evidence="2">ABC-2 type transport system permease protein</fullName>
    </submittedName>
</protein>
<feature type="transmembrane region" description="Helical" evidence="1">
    <location>
        <begin position="309"/>
        <end position="342"/>
    </location>
</feature>
<accession>A0AA48M9F2</accession>
<dbReference type="EMBL" id="OY569118">
    <property type="protein sequence ID" value="CAJ1003101.1"/>
    <property type="molecule type" value="Genomic_DNA"/>
</dbReference>
<feature type="transmembrane region" description="Helical" evidence="1">
    <location>
        <begin position="58"/>
        <end position="79"/>
    </location>
</feature>
<keyword evidence="1" id="KW-1133">Transmembrane helix</keyword>
<feature type="transmembrane region" description="Helical" evidence="1">
    <location>
        <begin position="393"/>
        <end position="420"/>
    </location>
</feature>
<evidence type="ECO:0000313" key="3">
    <source>
        <dbReference type="Proteomes" id="UP001189619"/>
    </source>
</evidence>
<keyword evidence="1" id="KW-0812">Transmembrane</keyword>
<dbReference type="RefSeq" id="WP_304414422.1">
    <property type="nucleotide sequence ID" value="NZ_OY569118.1"/>
</dbReference>
<evidence type="ECO:0000313" key="2">
    <source>
        <dbReference type="EMBL" id="CAJ1003101.1"/>
    </source>
</evidence>
<feature type="transmembrane region" description="Helical" evidence="1">
    <location>
        <begin position="30"/>
        <end position="52"/>
    </location>
</feature>